<comment type="caution">
    <text evidence="2">The sequence shown here is derived from an EMBL/GenBank/DDBJ whole genome shotgun (WGS) entry which is preliminary data.</text>
</comment>
<proteinExistence type="predicted"/>
<dbReference type="Proteomes" id="UP000596742">
    <property type="component" value="Unassembled WGS sequence"/>
</dbReference>
<keyword evidence="1" id="KW-0732">Signal</keyword>
<feature type="signal peptide" evidence="1">
    <location>
        <begin position="1"/>
        <end position="24"/>
    </location>
</feature>
<gene>
    <name evidence="2" type="ORF">MGAL_10B039310</name>
</gene>
<evidence type="ECO:0000313" key="3">
    <source>
        <dbReference type="Proteomes" id="UP000596742"/>
    </source>
</evidence>
<organism evidence="2 3">
    <name type="scientific">Mytilus galloprovincialis</name>
    <name type="common">Mediterranean mussel</name>
    <dbReference type="NCBI Taxonomy" id="29158"/>
    <lineage>
        <taxon>Eukaryota</taxon>
        <taxon>Metazoa</taxon>
        <taxon>Spiralia</taxon>
        <taxon>Lophotrochozoa</taxon>
        <taxon>Mollusca</taxon>
        <taxon>Bivalvia</taxon>
        <taxon>Autobranchia</taxon>
        <taxon>Pteriomorphia</taxon>
        <taxon>Mytilida</taxon>
        <taxon>Mytiloidea</taxon>
        <taxon>Mytilidae</taxon>
        <taxon>Mytilinae</taxon>
        <taxon>Mytilus</taxon>
    </lineage>
</organism>
<name>A0A8B6DI91_MYTGA</name>
<dbReference type="AlphaFoldDB" id="A0A8B6DI91"/>
<protein>
    <recommendedName>
        <fullName evidence="4">Foot protein-3</fullName>
    </recommendedName>
</protein>
<keyword evidence="3" id="KW-1185">Reference proteome</keyword>
<dbReference type="EMBL" id="UYJE01003459">
    <property type="protein sequence ID" value="VDI19477.1"/>
    <property type="molecule type" value="Genomic_DNA"/>
</dbReference>
<feature type="chain" id="PRO_5032900474" description="Foot protein-3" evidence="1">
    <location>
        <begin position="25"/>
        <end position="63"/>
    </location>
</feature>
<sequence>MKVVGIILLVATLMLASITSSADAYMYGGYNRGYRRYNNGGYGNYGRKNYGYPSYGGGYGYGR</sequence>
<evidence type="ECO:0008006" key="4">
    <source>
        <dbReference type="Google" id="ProtNLM"/>
    </source>
</evidence>
<reference evidence="2" key="1">
    <citation type="submission" date="2018-11" db="EMBL/GenBank/DDBJ databases">
        <authorList>
            <person name="Alioto T."/>
            <person name="Alioto T."/>
        </authorList>
    </citation>
    <scope>NUCLEOTIDE SEQUENCE</scope>
</reference>
<evidence type="ECO:0000256" key="1">
    <source>
        <dbReference type="SAM" id="SignalP"/>
    </source>
</evidence>
<evidence type="ECO:0000313" key="2">
    <source>
        <dbReference type="EMBL" id="VDI19477.1"/>
    </source>
</evidence>
<accession>A0A8B6DI91</accession>